<name>A0A8E2FD23_9PEZI</name>
<dbReference type="InterPro" id="IPR051289">
    <property type="entry name" value="LAGLIDADG_Endonuclease"/>
</dbReference>
<accession>A0A8E2FD23</accession>
<evidence type="ECO:0000259" key="1">
    <source>
        <dbReference type="Pfam" id="PF00961"/>
    </source>
</evidence>
<dbReference type="PANTHER" id="PTHR36181:SF3">
    <property type="entry name" value="INTRON-ENCODED DNA ENDONUCLEASE AI5 BETA"/>
    <property type="match status" value="1"/>
</dbReference>
<gene>
    <name evidence="2" type="ORF">AOQ84DRAFT_280450</name>
</gene>
<evidence type="ECO:0000313" key="2">
    <source>
        <dbReference type="EMBL" id="OCL14723.1"/>
    </source>
</evidence>
<organism evidence="2 3">
    <name type="scientific">Glonium stellatum</name>
    <dbReference type="NCBI Taxonomy" id="574774"/>
    <lineage>
        <taxon>Eukaryota</taxon>
        <taxon>Fungi</taxon>
        <taxon>Dikarya</taxon>
        <taxon>Ascomycota</taxon>
        <taxon>Pezizomycotina</taxon>
        <taxon>Dothideomycetes</taxon>
        <taxon>Pleosporomycetidae</taxon>
        <taxon>Gloniales</taxon>
        <taxon>Gloniaceae</taxon>
        <taxon>Glonium</taxon>
    </lineage>
</organism>
<sequence length="93" mass="10667">VTGITDAEGNFSINYNQSSNKITFSFKVTQKGHSMIILKDLYDYFNCGSIVIDNRRANAFKFQVNKRDDLVNLIIPHFDKYPLVGSKQLDFLD</sequence>
<keyword evidence="2" id="KW-0255">Endonuclease</keyword>
<feature type="domain" description="Homing endonuclease LAGLIDADG" evidence="1">
    <location>
        <begin position="2"/>
        <end position="93"/>
    </location>
</feature>
<dbReference type="SUPFAM" id="SSF55608">
    <property type="entry name" value="Homing endonucleases"/>
    <property type="match status" value="1"/>
</dbReference>
<keyword evidence="3" id="KW-1185">Reference proteome</keyword>
<dbReference type="PANTHER" id="PTHR36181">
    <property type="entry name" value="INTRON-ENCODED ENDONUCLEASE AI3-RELATED"/>
    <property type="match status" value="1"/>
</dbReference>
<keyword evidence="2" id="KW-0378">Hydrolase</keyword>
<feature type="non-terminal residue" evidence="2">
    <location>
        <position position="1"/>
    </location>
</feature>
<proteinExistence type="predicted"/>
<dbReference type="InterPro" id="IPR004860">
    <property type="entry name" value="LAGLIDADG_dom"/>
</dbReference>
<dbReference type="EMBL" id="KV748543">
    <property type="protein sequence ID" value="OCL14723.1"/>
    <property type="molecule type" value="Genomic_DNA"/>
</dbReference>
<protein>
    <submittedName>
        <fullName evidence="2">Homing endonuclease</fullName>
    </submittedName>
</protein>
<keyword evidence="2" id="KW-0540">Nuclease</keyword>
<dbReference type="InterPro" id="IPR027434">
    <property type="entry name" value="Homing_endonucl"/>
</dbReference>
<dbReference type="Pfam" id="PF00961">
    <property type="entry name" value="LAGLIDADG_1"/>
    <property type="match status" value="1"/>
</dbReference>
<dbReference type="GO" id="GO:0005739">
    <property type="term" value="C:mitochondrion"/>
    <property type="evidence" value="ECO:0007669"/>
    <property type="project" value="UniProtKB-ARBA"/>
</dbReference>
<dbReference type="Proteomes" id="UP000250140">
    <property type="component" value="Unassembled WGS sequence"/>
</dbReference>
<reference evidence="2 3" key="1">
    <citation type="journal article" date="2016" name="Nat. Commun.">
        <title>Ectomycorrhizal ecology is imprinted in the genome of the dominant symbiotic fungus Cenococcum geophilum.</title>
        <authorList>
            <consortium name="DOE Joint Genome Institute"/>
            <person name="Peter M."/>
            <person name="Kohler A."/>
            <person name="Ohm R.A."/>
            <person name="Kuo A."/>
            <person name="Krutzmann J."/>
            <person name="Morin E."/>
            <person name="Arend M."/>
            <person name="Barry K.W."/>
            <person name="Binder M."/>
            <person name="Choi C."/>
            <person name="Clum A."/>
            <person name="Copeland A."/>
            <person name="Grisel N."/>
            <person name="Haridas S."/>
            <person name="Kipfer T."/>
            <person name="LaButti K."/>
            <person name="Lindquist E."/>
            <person name="Lipzen A."/>
            <person name="Maire R."/>
            <person name="Meier B."/>
            <person name="Mihaltcheva S."/>
            <person name="Molinier V."/>
            <person name="Murat C."/>
            <person name="Poggeler S."/>
            <person name="Quandt C.A."/>
            <person name="Sperisen C."/>
            <person name="Tritt A."/>
            <person name="Tisserant E."/>
            <person name="Crous P.W."/>
            <person name="Henrissat B."/>
            <person name="Nehls U."/>
            <person name="Egli S."/>
            <person name="Spatafora J.W."/>
            <person name="Grigoriev I.V."/>
            <person name="Martin F.M."/>
        </authorList>
    </citation>
    <scope>NUCLEOTIDE SEQUENCE [LARGE SCALE GENOMIC DNA]</scope>
    <source>
        <strain evidence="2 3">CBS 207.34</strain>
    </source>
</reference>
<evidence type="ECO:0000313" key="3">
    <source>
        <dbReference type="Proteomes" id="UP000250140"/>
    </source>
</evidence>
<dbReference type="AlphaFoldDB" id="A0A8E2FD23"/>
<dbReference type="OrthoDB" id="3665149at2759"/>
<dbReference type="Gene3D" id="3.10.28.10">
    <property type="entry name" value="Homing endonucleases"/>
    <property type="match status" value="1"/>
</dbReference>
<dbReference type="GO" id="GO:0004519">
    <property type="term" value="F:endonuclease activity"/>
    <property type="evidence" value="ECO:0007669"/>
    <property type="project" value="UniProtKB-KW"/>
</dbReference>